<evidence type="ECO:0000256" key="5">
    <source>
        <dbReference type="ARBA" id="ARBA00023136"/>
    </source>
</evidence>
<protein>
    <recommendedName>
        <fullName evidence="6">Choline transporter-like protein</fullName>
    </recommendedName>
</protein>
<feature type="transmembrane region" description="Helical" evidence="6">
    <location>
        <begin position="406"/>
        <end position="435"/>
    </location>
</feature>
<dbReference type="PANTHER" id="PTHR12385">
    <property type="entry name" value="CHOLINE TRANSPORTER-LIKE (SLC FAMILY 44)"/>
    <property type="match status" value="1"/>
</dbReference>
<sequence length="564" mass="60478">MASYQHVGTAVVVETAGEEERGARLLEPSLRNGYFETENRPKRDVAWSKAYAVLSVLMLLGGVVSFFTRDKDFALHTSPEYLNESMHCSPGRVLEEGMGSLQPSPYFAPLLFGSVLGSVGMAVLFAVVLRKQAMVAVLGSVLTVAVACLASAWVQLSKRAGAEADDDQMSVGYAYLFFGVIYLIFPVVCWRRLKLTANLLKVSGQGLAENPGLTVSTISIAGTTFIVLLVQMGLAGLGVMNGSVVPSPEDAPPSAPPCQYRPHAGGIAYFLLCLAMLLWTSAIGGQMSLFTIAGTIGQWYYAPEGTSTRGTTKLSLGFAMRPSFGSLCLAGMAITLINIARSAVNSFQRRFGVCCAWIFQVLLSWMSLFTKFSTIRMAITGDSFFDSAKGVMDLLKRNGRDAFTVWWFPAFVLRMFAIISAFFYGAVVSLLALAAGANCMQIMALAFVSGATCAVSLSFVASIMLNIVDSVFICWVMDCDRKQVTRVEVHEVFTQVPLAKPAEGLAVEQPDGSYAYAPSHPMGAVEGATPYSPPSQAAVVQGTTYPTGYAPVAPSDHDPEAAHR</sequence>
<dbReference type="AlphaFoldDB" id="A0A6U1HQ90"/>
<dbReference type="PANTHER" id="PTHR12385:SF98">
    <property type="entry name" value="CHOLINE TRANSPORTER-LIKE PROTEIN"/>
    <property type="match status" value="1"/>
</dbReference>
<keyword evidence="3 6" id="KW-0812">Transmembrane</keyword>
<evidence type="ECO:0000313" key="8">
    <source>
        <dbReference type="EMBL" id="CAD9207754.1"/>
    </source>
</evidence>
<comment type="subcellular location">
    <subcellularLocation>
        <location evidence="6">Cell membrane</location>
        <topology evidence="6">Multi-pass membrane protein</topology>
    </subcellularLocation>
    <subcellularLocation>
        <location evidence="1">Membrane</location>
        <topology evidence="1">Multi-pass membrane protein</topology>
    </subcellularLocation>
</comment>
<dbReference type="GO" id="GO:0005886">
    <property type="term" value="C:plasma membrane"/>
    <property type="evidence" value="ECO:0007669"/>
    <property type="project" value="UniProtKB-SubCell"/>
</dbReference>
<dbReference type="EMBL" id="HBGG01019328">
    <property type="protein sequence ID" value="CAD9207754.1"/>
    <property type="molecule type" value="Transcribed_RNA"/>
</dbReference>
<dbReference type="EMBL" id="HBGG01019327">
    <property type="protein sequence ID" value="CAD9207753.1"/>
    <property type="molecule type" value="Transcribed_RNA"/>
</dbReference>
<evidence type="ECO:0000256" key="2">
    <source>
        <dbReference type="ARBA" id="ARBA00007168"/>
    </source>
</evidence>
<dbReference type="InterPro" id="IPR007603">
    <property type="entry name" value="Choline_transptr-like"/>
</dbReference>
<keyword evidence="4 6" id="KW-1133">Transmembrane helix</keyword>
<reference evidence="8" key="1">
    <citation type="submission" date="2021-01" db="EMBL/GenBank/DDBJ databases">
        <authorList>
            <person name="Corre E."/>
            <person name="Pelletier E."/>
            <person name="Niang G."/>
            <person name="Scheremetjew M."/>
            <person name="Finn R."/>
            <person name="Kale V."/>
            <person name="Holt S."/>
            <person name="Cochrane G."/>
            <person name="Meng A."/>
            <person name="Brown T."/>
            <person name="Cohen L."/>
        </authorList>
    </citation>
    <scope>NUCLEOTIDE SEQUENCE</scope>
    <source>
        <strain evidence="8">PLY429</strain>
    </source>
</reference>
<dbReference type="Pfam" id="PF04515">
    <property type="entry name" value="Choline_transpo"/>
    <property type="match status" value="1"/>
</dbReference>
<organism evidence="8">
    <name type="scientific">Tetraselmis chuii</name>
    <dbReference type="NCBI Taxonomy" id="63592"/>
    <lineage>
        <taxon>Eukaryota</taxon>
        <taxon>Viridiplantae</taxon>
        <taxon>Chlorophyta</taxon>
        <taxon>core chlorophytes</taxon>
        <taxon>Chlorodendrophyceae</taxon>
        <taxon>Chlorodendrales</taxon>
        <taxon>Chlorodendraceae</taxon>
        <taxon>Tetraselmis</taxon>
    </lineage>
</organism>
<evidence type="ECO:0000256" key="1">
    <source>
        <dbReference type="ARBA" id="ARBA00004141"/>
    </source>
</evidence>
<proteinExistence type="inferred from homology"/>
<feature type="transmembrane region" description="Helical" evidence="6">
    <location>
        <begin position="442"/>
        <end position="465"/>
    </location>
</feature>
<feature type="transmembrane region" description="Helical" evidence="6">
    <location>
        <begin position="260"/>
        <end position="279"/>
    </location>
</feature>
<evidence type="ECO:0000256" key="3">
    <source>
        <dbReference type="ARBA" id="ARBA00022692"/>
    </source>
</evidence>
<evidence type="ECO:0000256" key="4">
    <source>
        <dbReference type="ARBA" id="ARBA00022989"/>
    </source>
</evidence>
<feature type="transmembrane region" description="Helical" evidence="6">
    <location>
        <begin position="50"/>
        <end position="68"/>
    </location>
</feature>
<feature type="transmembrane region" description="Helical" evidence="6">
    <location>
        <begin position="351"/>
        <end position="368"/>
    </location>
</feature>
<comment type="function">
    <text evidence="6">Choline transporter.</text>
</comment>
<feature type="transmembrane region" description="Helical" evidence="6">
    <location>
        <begin position="106"/>
        <end position="128"/>
    </location>
</feature>
<evidence type="ECO:0000313" key="7">
    <source>
        <dbReference type="EMBL" id="CAD9207753.1"/>
    </source>
</evidence>
<feature type="transmembrane region" description="Helical" evidence="6">
    <location>
        <begin position="322"/>
        <end position="339"/>
    </location>
</feature>
<feature type="transmembrane region" description="Helical" evidence="6">
    <location>
        <begin position="135"/>
        <end position="154"/>
    </location>
</feature>
<gene>
    <name evidence="7" type="ORF">TCHU04912_LOCUS9989</name>
    <name evidence="8" type="ORF">TCHU04912_LOCUS9990</name>
</gene>
<feature type="transmembrane region" description="Helical" evidence="6">
    <location>
        <begin position="174"/>
        <end position="193"/>
    </location>
</feature>
<name>A0A6U1HQ90_9CHLO</name>
<comment type="similarity">
    <text evidence="2 6">Belongs to the CTL (choline transporter-like) family.</text>
</comment>
<dbReference type="GO" id="GO:0022857">
    <property type="term" value="F:transmembrane transporter activity"/>
    <property type="evidence" value="ECO:0007669"/>
    <property type="project" value="UniProtKB-UniRule"/>
</dbReference>
<keyword evidence="5 6" id="KW-0472">Membrane</keyword>
<evidence type="ECO:0000256" key="6">
    <source>
        <dbReference type="RuleBase" id="RU368066"/>
    </source>
</evidence>
<accession>A0A6U1HQ90</accession>